<name>A0A4Q9BB80_9BACT</name>
<sequence>MKKGYLIGFAIAFLLGFTALGQGKKYIQLHDEFYDEKPLHFGFMFGLTSSNYYANGFPSVLVNDVTGEPLSLSSPRSFGFQIGGIVNYALSKHVEVKSGLNIALYDRQIQFANEELISRESTWLEIPMLLKFRSVRRQNHRMYLISGLKLGLEANVKKKNTAVTANTSELSLEYGIGFERFYRFFKFSPEIRISHGLNNLFVPPGSTNSYSKLSQLNSHTISLIFNFE</sequence>
<dbReference type="AlphaFoldDB" id="A0A4Q9BB80"/>
<protein>
    <submittedName>
        <fullName evidence="2">PorT family protein</fullName>
    </submittedName>
</protein>
<dbReference type="InterPro" id="IPR025665">
    <property type="entry name" value="Beta-barrel_OMP_2"/>
</dbReference>
<reference evidence="2 3" key="1">
    <citation type="submission" date="2019-02" db="EMBL/GenBank/DDBJ databases">
        <title>Genome of a new Bacteroidetes strain.</title>
        <authorList>
            <person name="Pitt A."/>
        </authorList>
    </citation>
    <scope>NUCLEOTIDE SEQUENCE [LARGE SCALE GENOMIC DNA]</scope>
    <source>
        <strain evidence="2 3">103A-SOEBACH</strain>
    </source>
</reference>
<comment type="caution">
    <text evidence="2">The sequence shown here is derived from an EMBL/GenBank/DDBJ whole genome shotgun (WGS) entry which is preliminary data.</text>
</comment>
<keyword evidence="3" id="KW-1185">Reference proteome</keyword>
<dbReference type="EMBL" id="SEWY01000004">
    <property type="protein sequence ID" value="TBH72043.1"/>
    <property type="molecule type" value="Genomic_DNA"/>
</dbReference>
<accession>A0A4Q9BB80</accession>
<dbReference type="RefSeq" id="WP_130923649.1">
    <property type="nucleotide sequence ID" value="NZ_CP049835.1"/>
</dbReference>
<evidence type="ECO:0000259" key="1">
    <source>
        <dbReference type="Pfam" id="PF13568"/>
    </source>
</evidence>
<evidence type="ECO:0000313" key="2">
    <source>
        <dbReference type="EMBL" id="TBH72043.1"/>
    </source>
</evidence>
<feature type="domain" description="Outer membrane protein beta-barrel" evidence="1">
    <location>
        <begin position="37"/>
        <end position="201"/>
    </location>
</feature>
<gene>
    <name evidence="2" type="ORF">EWU20_09470</name>
</gene>
<evidence type="ECO:0000313" key="3">
    <source>
        <dbReference type="Proteomes" id="UP000293583"/>
    </source>
</evidence>
<dbReference type="Pfam" id="PF13568">
    <property type="entry name" value="OMP_b-brl_2"/>
    <property type="match status" value="1"/>
</dbReference>
<dbReference type="Proteomes" id="UP000293583">
    <property type="component" value="Unassembled WGS sequence"/>
</dbReference>
<organism evidence="2 3">
    <name type="scientific">Aquirufa antheringensis</name>
    <dbReference type="NCBI Taxonomy" id="2516559"/>
    <lineage>
        <taxon>Bacteria</taxon>
        <taxon>Pseudomonadati</taxon>
        <taxon>Bacteroidota</taxon>
        <taxon>Cytophagia</taxon>
        <taxon>Cytophagales</taxon>
        <taxon>Flectobacillaceae</taxon>
        <taxon>Aquirufa</taxon>
    </lineage>
</organism>
<dbReference type="OrthoDB" id="1467485at2"/>
<proteinExistence type="predicted"/>